<dbReference type="AlphaFoldDB" id="A0A3D9LFY5"/>
<gene>
    <name evidence="7" type="ORF">C8E99_2600</name>
</gene>
<dbReference type="Proteomes" id="UP000256727">
    <property type="component" value="Unassembled WGS sequence"/>
</dbReference>
<keyword evidence="8" id="KW-1185">Reference proteome</keyword>
<dbReference type="Pfam" id="PF01810">
    <property type="entry name" value="LysE"/>
    <property type="match status" value="1"/>
</dbReference>
<dbReference type="PANTHER" id="PTHR30086">
    <property type="entry name" value="ARGININE EXPORTER PROTEIN ARGO"/>
    <property type="match status" value="1"/>
</dbReference>
<name>A0A3D9LFY5_9MICC</name>
<dbReference type="EMBL" id="QREH01000001">
    <property type="protein sequence ID" value="REE04750.1"/>
    <property type="molecule type" value="Genomic_DNA"/>
</dbReference>
<evidence type="ECO:0000256" key="1">
    <source>
        <dbReference type="ARBA" id="ARBA00004651"/>
    </source>
</evidence>
<evidence type="ECO:0000256" key="2">
    <source>
        <dbReference type="ARBA" id="ARBA00022475"/>
    </source>
</evidence>
<feature type="transmembrane region" description="Helical" evidence="6">
    <location>
        <begin position="182"/>
        <end position="201"/>
    </location>
</feature>
<dbReference type="GO" id="GO:0005886">
    <property type="term" value="C:plasma membrane"/>
    <property type="evidence" value="ECO:0007669"/>
    <property type="project" value="UniProtKB-SubCell"/>
</dbReference>
<organism evidence="7 8">
    <name type="scientific">Citricoccus muralis</name>
    <dbReference type="NCBI Taxonomy" id="169134"/>
    <lineage>
        <taxon>Bacteria</taxon>
        <taxon>Bacillati</taxon>
        <taxon>Actinomycetota</taxon>
        <taxon>Actinomycetes</taxon>
        <taxon>Micrococcales</taxon>
        <taxon>Micrococcaceae</taxon>
        <taxon>Citricoccus</taxon>
    </lineage>
</organism>
<evidence type="ECO:0000256" key="4">
    <source>
        <dbReference type="ARBA" id="ARBA00022989"/>
    </source>
</evidence>
<feature type="transmembrane region" description="Helical" evidence="6">
    <location>
        <begin position="37"/>
        <end position="63"/>
    </location>
</feature>
<accession>A0A3D9LFY5</accession>
<comment type="caution">
    <text evidence="7">The sequence shown here is derived from an EMBL/GenBank/DDBJ whole genome shotgun (WGS) entry which is preliminary data.</text>
</comment>
<comment type="subcellular location">
    <subcellularLocation>
        <location evidence="1">Cell membrane</location>
        <topology evidence="1">Multi-pass membrane protein</topology>
    </subcellularLocation>
</comment>
<dbReference type="GO" id="GO:0015171">
    <property type="term" value="F:amino acid transmembrane transporter activity"/>
    <property type="evidence" value="ECO:0007669"/>
    <property type="project" value="TreeGrafter"/>
</dbReference>
<evidence type="ECO:0000256" key="5">
    <source>
        <dbReference type="ARBA" id="ARBA00023136"/>
    </source>
</evidence>
<dbReference type="PANTHER" id="PTHR30086:SF20">
    <property type="entry name" value="ARGININE EXPORTER PROTEIN ARGO-RELATED"/>
    <property type="match status" value="1"/>
</dbReference>
<keyword evidence="3 6" id="KW-0812">Transmembrane</keyword>
<dbReference type="InterPro" id="IPR001123">
    <property type="entry name" value="LeuE-type"/>
</dbReference>
<sequence length="208" mass="21127">MDAALMAQFWLVAVLLALTPGADWAYAISAGLRARSVVPAVAGMVTGYALVVTLVAVGAGALVTQYPAALTVLTLAGSVYLLHLGITTLVARTEAPSASAEPLGTGPLSQFLRGAGISGINPKGLLLLLALLPQFTSGGGAWSSTTQMFALGSLHVANCAVIYLVVALLAKRILRSRPRISAAVVKVAGILMTLIGASILVEQGLAVL</sequence>
<evidence type="ECO:0000313" key="8">
    <source>
        <dbReference type="Proteomes" id="UP000256727"/>
    </source>
</evidence>
<dbReference type="OrthoDB" id="9814990at2"/>
<keyword evidence="5 6" id="KW-0472">Membrane</keyword>
<proteinExistence type="predicted"/>
<evidence type="ECO:0000256" key="6">
    <source>
        <dbReference type="SAM" id="Phobius"/>
    </source>
</evidence>
<feature type="transmembrane region" description="Helical" evidence="6">
    <location>
        <begin position="70"/>
        <end position="91"/>
    </location>
</feature>
<reference evidence="7 8" key="1">
    <citation type="submission" date="2018-07" db="EMBL/GenBank/DDBJ databases">
        <title>Sequencing the genomes of 1000 actinobacteria strains.</title>
        <authorList>
            <person name="Klenk H.-P."/>
        </authorList>
    </citation>
    <scope>NUCLEOTIDE SEQUENCE [LARGE SCALE GENOMIC DNA]</scope>
    <source>
        <strain evidence="7 8">DSM 14442</strain>
    </source>
</reference>
<evidence type="ECO:0000313" key="7">
    <source>
        <dbReference type="EMBL" id="REE04750.1"/>
    </source>
</evidence>
<feature type="transmembrane region" description="Helical" evidence="6">
    <location>
        <begin position="148"/>
        <end position="170"/>
    </location>
</feature>
<evidence type="ECO:0000256" key="3">
    <source>
        <dbReference type="ARBA" id="ARBA00022692"/>
    </source>
</evidence>
<protein>
    <submittedName>
        <fullName evidence="7">Threonine/homoserine/homoserine lactone efflux protein</fullName>
    </submittedName>
</protein>
<keyword evidence="2" id="KW-1003">Cell membrane</keyword>
<keyword evidence="4 6" id="KW-1133">Transmembrane helix</keyword>